<protein>
    <submittedName>
        <fullName evidence="1">Uncharacterized protein</fullName>
    </submittedName>
</protein>
<dbReference type="AlphaFoldDB" id="A0A0E9REV6"/>
<sequence>MNSFHSLFISAGCSSRGRRIEKVATNYISTEPHCQRDHPLSKCIYSITTELTNSASL</sequence>
<accession>A0A0E9REV6</accession>
<dbReference type="EMBL" id="GBXM01081567">
    <property type="protein sequence ID" value="JAH27010.1"/>
    <property type="molecule type" value="Transcribed_RNA"/>
</dbReference>
<reference evidence="1" key="1">
    <citation type="submission" date="2014-11" db="EMBL/GenBank/DDBJ databases">
        <authorList>
            <person name="Amaro Gonzalez C."/>
        </authorList>
    </citation>
    <scope>NUCLEOTIDE SEQUENCE</scope>
</reference>
<evidence type="ECO:0000313" key="1">
    <source>
        <dbReference type="EMBL" id="JAH27010.1"/>
    </source>
</evidence>
<name>A0A0E9REV6_ANGAN</name>
<organism evidence="1">
    <name type="scientific">Anguilla anguilla</name>
    <name type="common">European freshwater eel</name>
    <name type="synonym">Muraena anguilla</name>
    <dbReference type="NCBI Taxonomy" id="7936"/>
    <lineage>
        <taxon>Eukaryota</taxon>
        <taxon>Metazoa</taxon>
        <taxon>Chordata</taxon>
        <taxon>Craniata</taxon>
        <taxon>Vertebrata</taxon>
        <taxon>Euteleostomi</taxon>
        <taxon>Actinopterygii</taxon>
        <taxon>Neopterygii</taxon>
        <taxon>Teleostei</taxon>
        <taxon>Anguilliformes</taxon>
        <taxon>Anguillidae</taxon>
        <taxon>Anguilla</taxon>
    </lineage>
</organism>
<proteinExistence type="predicted"/>
<reference evidence="1" key="2">
    <citation type="journal article" date="2015" name="Fish Shellfish Immunol.">
        <title>Early steps in the European eel (Anguilla anguilla)-Vibrio vulnificus interaction in the gills: Role of the RtxA13 toxin.</title>
        <authorList>
            <person name="Callol A."/>
            <person name="Pajuelo D."/>
            <person name="Ebbesson L."/>
            <person name="Teles M."/>
            <person name="MacKenzie S."/>
            <person name="Amaro C."/>
        </authorList>
    </citation>
    <scope>NUCLEOTIDE SEQUENCE</scope>
</reference>